<reference evidence="1" key="1">
    <citation type="submission" date="2023-03" db="EMBL/GenBank/DDBJ databases">
        <title>Massive genome expansion in bonnet fungi (Mycena s.s.) driven by repeated elements and novel gene families across ecological guilds.</title>
        <authorList>
            <consortium name="Lawrence Berkeley National Laboratory"/>
            <person name="Harder C.B."/>
            <person name="Miyauchi S."/>
            <person name="Viragh M."/>
            <person name="Kuo A."/>
            <person name="Thoen E."/>
            <person name="Andreopoulos B."/>
            <person name="Lu D."/>
            <person name="Skrede I."/>
            <person name="Drula E."/>
            <person name="Henrissat B."/>
            <person name="Morin E."/>
            <person name="Kohler A."/>
            <person name="Barry K."/>
            <person name="LaButti K."/>
            <person name="Morin E."/>
            <person name="Salamov A."/>
            <person name="Lipzen A."/>
            <person name="Mereny Z."/>
            <person name="Hegedus B."/>
            <person name="Baldrian P."/>
            <person name="Stursova M."/>
            <person name="Weitz H."/>
            <person name="Taylor A."/>
            <person name="Grigoriev I.V."/>
            <person name="Nagy L.G."/>
            <person name="Martin F."/>
            <person name="Kauserud H."/>
        </authorList>
    </citation>
    <scope>NUCLEOTIDE SEQUENCE</scope>
    <source>
        <strain evidence="1">CBHHK182m</strain>
    </source>
</reference>
<dbReference type="Proteomes" id="UP001215598">
    <property type="component" value="Unassembled WGS sequence"/>
</dbReference>
<dbReference type="Gene3D" id="3.80.10.10">
    <property type="entry name" value="Ribonuclease Inhibitor"/>
    <property type="match status" value="1"/>
</dbReference>
<organism evidence="1 2">
    <name type="scientific">Mycena metata</name>
    <dbReference type="NCBI Taxonomy" id="1033252"/>
    <lineage>
        <taxon>Eukaryota</taxon>
        <taxon>Fungi</taxon>
        <taxon>Dikarya</taxon>
        <taxon>Basidiomycota</taxon>
        <taxon>Agaricomycotina</taxon>
        <taxon>Agaricomycetes</taxon>
        <taxon>Agaricomycetidae</taxon>
        <taxon>Agaricales</taxon>
        <taxon>Marasmiineae</taxon>
        <taxon>Mycenaceae</taxon>
        <taxon>Mycena</taxon>
    </lineage>
</organism>
<dbReference type="AlphaFoldDB" id="A0AAD7HYF7"/>
<comment type="caution">
    <text evidence="1">The sequence shown here is derived from an EMBL/GenBank/DDBJ whole genome shotgun (WGS) entry which is preliminary data.</text>
</comment>
<feature type="non-terminal residue" evidence="1">
    <location>
        <position position="538"/>
    </location>
</feature>
<evidence type="ECO:0000313" key="1">
    <source>
        <dbReference type="EMBL" id="KAJ7731246.1"/>
    </source>
</evidence>
<dbReference type="SUPFAM" id="SSF52047">
    <property type="entry name" value="RNI-like"/>
    <property type="match status" value="1"/>
</dbReference>
<sequence>MGKYDVCQSERRADCPYRLSTATRQPGAESICRCSSQRHFQIMDFNSPCLNCGFLKTSASAGVDDSALPRHLLTTNCPPSDVEAVHIREVIEGAQTRLSNLDTSIGVLEDLLTKLRGHRKRATEDIHHGRALLSIIRRLPVDILTEIFDWTLPDWHTPPRRPINWSPWLLGRVCSQWRTVSLSVSTLWSNIDSASPLPLIMAQIQRSNETGLNVRLSSSDTKALGPLVVCSRRWKSVDIQTGGNILPFLDRVHGNVPLLCQLKYRDSTGVGSGTAFEIAPQLTSVIVTGKPLTRLPWTQLTRLHQRIPRNEGLTRLGSAHSLVELSLKNSVSLELSLPHARGRPESILEFPRLHKLYIEDGRFLDFLLLPALEDLFIETSISPLISLIERSLCRIRKITTASSGLEFTPALLPVLTQIPTLLELRLSLSNADLETLLSHFTIPPPEDNDYRPPCPNLRVISLCGNPMDERQCSLLVAMVKSRCTHSDLSVLAVLDCSPGLYACATNTLETLRALGVDAEWLPEKGTRRKLTEWLQEYP</sequence>
<accession>A0AAD7HYF7</accession>
<evidence type="ECO:0000313" key="2">
    <source>
        <dbReference type="Proteomes" id="UP001215598"/>
    </source>
</evidence>
<dbReference type="InterPro" id="IPR032675">
    <property type="entry name" value="LRR_dom_sf"/>
</dbReference>
<proteinExistence type="predicted"/>
<dbReference type="EMBL" id="JARKIB010000154">
    <property type="protein sequence ID" value="KAJ7731246.1"/>
    <property type="molecule type" value="Genomic_DNA"/>
</dbReference>
<gene>
    <name evidence="1" type="ORF">B0H16DRAFT_1584009</name>
</gene>
<protein>
    <recommendedName>
        <fullName evidence="3">F-box domain-containing protein</fullName>
    </recommendedName>
</protein>
<evidence type="ECO:0008006" key="3">
    <source>
        <dbReference type="Google" id="ProtNLM"/>
    </source>
</evidence>
<keyword evidence="2" id="KW-1185">Reference proteome</keyword>
<name>A0AAD7HYF7_9AGAR</name>